<organism evidence="5 7">
    <name type="scientific">Eisenbergiella massiliensis</name>
    <dbReference type="NCBI Taxonomy" id="1720294"/>
    <lineage>
        <taxon>Bacteria</taxon>
        <taxon>Bacillati</taxon>
        <taxon>Bacillota</taxon>
        <taxon>Clostridia</taxon>
        <taxon>Lachnospirales</taxon>
        <taxon>Lachnospiraceae</taxon>
        <taxon>Eisenbergiella</taxon>
    </lineage>
</organism>
<dbReference type="AlphaFoldDB" id="A0A3E3I2K8"/>
<keyword evidence="1" id="KW-0805">Transcription regulation</keyword>
<dbReference type="SMART" id="SM00342">
    <property type="entry name" value="HTH_ARAC"/>
    <property type="match status" value="1"/>
</dbReference>
<keyword evidence="2" id="KW-0238">DNA-binding</keyword>
<dbReference type="PROSITE" id="PS01124">
    <property type="entry name" value="HTH_ARAC_FAMILY_2"/>
    <property type="match status" value="1"/>
</dbReference>
<dbReference type="Pfam" id="PF12833">
    <property type="entry name" value="HTH_18"/>
    <property type="match status" value="1"/>
</dbReference>
<dbReference type="InterPro" id="IPR009057">
    <property type="entry name" value="Homeodomain-like_sf"/>
</dbReference>
<dbReference type="PANTHER" id="PTHR43280">
    <property type="entry name" value="ARAC-FAMILY TRANSCRIPTIONAL REGULATOR"/>
    <property type="match status" value="1"/>
</dbReference>
<dbReference type="PANTHER" id="PTHR43280:SF28">
    <property type="entry name" value="HTH-TYPE TRANSCRIPTIONAL ACTIVATOR RHAS"/>
    <property type="match status" value="1"/>
</dbReference>
<dbReference type="OrthoDB" id="337756at2"/>
<dbReference type="InterPro" id="IPR003313">
    <property type="entry name" value="AraC-bd"/>
</dbReference>
<evidence type="ECO:0000313" key="5">
    <source>
        <dbReference type="EMBL" id="RGE58896.1"/>
    </source>
</evidence>
<evidence type="ECO:0000256" key="1">
    <source>
        <dbReference type="ARBA" id="ARBA00023015"/>
    </source>
</evidence>
<dbReference type="EMBL" id="QVLU01000016">
    <property type="protein sequence ID" value="RGE69497.1"/>
    <property type="molecule type" value="Genomic_DNA"/>
</dbReference>
<dbReference type="InterPro" id="IPR014710">
    <property type="entry name" value="RmlC-like_jellyroll"/>
</dbReference>
<keyword evidence="7" id="KW-1185">Reference proteome</keyword>
<feature type="domain" description="HTH araC/xylS-type" evidence="4">
    <location>
        <begin position="207"/>
        <end position="305"/>
    </location>
</feature>
<accession>A0A3E3I2K8</accession>
<evidence type="ECO:0000256" key="3">
    <source>
        <dbReference type="ARBA" id="ARBA00023163"/>
    </source>
</evidence>
<dbReference type="Gene3D" id="1.10.10.60">
    <property type="entry name" value="Homeodomain-like"/>
    <property type="match status" value="2"/>
</dbReference>
<dbReference type="GO" id="GO:0043565">
    <property type="term" value="F:sequence-specific DNA binding"/>
    <property type="evidence" value="ECO:0007669"/>
    <property type="project" value="InterPro"/>
</dbReference>
<dbReference type="Proteomes" id="UP000261166">
    <property type="component" value="Unassembled WGS sequence"/>
</dbReference>
<sequence>MPKQKNSVMEYRNYYLPVDFPVLILSGEHWKISDIPSSRLHFHNCLEIGLCHSCSGTMKFYSEPMTFKAGDVTCIPRNIPHTTYSDKGTESRWSYIMFDPAELFRALLPASESGPDLSLFSYRNYRHILPRAEYPHIHYLTQSIIDEMEHTRPNYQSCVKGLLLALSIELNRIQEQANAPESTCGGPTSSSGPDAVHSIPENALVISPALDYIEDHYSSQFPIEVLADLCHMSLTHFRRVFHSIMQTSPLDYLNSTRIMKACNLLRSTEESILSISEMAGFASVSNFNRHFHAVIHMTPREYRNQMLFARQKEGTDIRHTILEFSGWMEPESDPL</sequence>
<proteinExistence type="predicted"/>
<reference evidence="5 8" key="1">
    <citation type="submission" date="2018-08" db="EMBL/GenBank/DDBJ databases">
        <title>A genome reference for cultivated species of the human gut microbiota.</title>
        <authorList>
            <person name="Zou Y."/>
            <person name="Xue W."/>
            <person name="Luo G."/>
        </authorList>
    </citation>
    <scope>NUCLEOTIDE SEQUENCE [LARGE SCALE GENOMIC DNA]</scope>
    <source>
        <strain evidence="6 8">AF26-4BH</strain>
        <strain evidence="5">TF05-5AC</strain>
    </source>
</reference>
<evidence type="ECO:0000313" key="8">
    <source>
        <dbReference type="Proteomes" id="UP000261166"/>
    </source>
</evidence>
<protein>
    <submittedName>
        <fullName evidence="5">AraC family transcriptional regulator</fullName>
    </submittedName>
</protein>
<dbReference type="GO" id="GO:0003700">
    <property type="term" value="F:DNA-binding transcription factor activity"/>
    <property type="evidence" value="ECO:0007669"/>
    <property type="project" value="InterPro"/>
</dbReference>
<dbReference type="GeneID" id="97988323"/>
<dbReference type="Pfam" id="PF02311">
    <property type="entry name" value="AraC_binding"/>
    <property type="match status" value="1"/>
</dbReference>
<dbReference type="EMBL" id="QVLV01000010">
    <property type="protein sequence ID" value="RGE58896.1"/>
    <property type="molecule type" value="Genomic_DNA"/>
</dbReference>
<dbReference type="InterPro" id="IPR037923">
    <property type="entry name" value="HTH-like"/>
</dbReference>
<gene>
    <name evidence="6" type="ORF">DWY69_17245</name>
    <name evidence="5" type="ORF">DXC51_15970</name>
</gene>
<keyword evidence="3" id="KW-0804">Transcription</keyword>
<evidence type="ECO:0000313" key="6">
    <source>
        <dbReference type="EMBL" id="RGE69497.1"/>
    </source>
</evidence>
<dbReference type="Gene3D" id="2.60.120.10">
    <property type="entry name" value="Jelly Rolls"/>
    <property type="match status" value="1"/>
</dbReference>
<evidence type="ECO:0000256" key="2">
    <source>
        <dbReference type="ARBA" id="ARBA00023125"/>
    </source>
</evidence>
<evidence type="ECO:0000259" key="4">
    <source>
        <dbReference type="PROSITE" id="PS01124"/>
    </source>
</evidence>
<name>A0A3E3I2K8_9FIRM</name>
<dbReference type="SUPFAM" id="SSF51215">
    <property type="entry name" value="Regulatory protein AraC"/>
    <property type="match status" value="1"/>
</dbReference>
<dbReference type="RefSeq" id="WP_025487406.1">
    <property type="nucleotide sequence ID" value="NZ_JBKUNB010000009.1"/>
</dbReference>
<evidence type="ECO:0000313" key="7">
    <source>
        <dbReference type="Proteomes" id="UP000260812"/>
    </source>
</evidence>
<dbReference type="SUPFAM" id="SSF46689">
    <property type="entry name" value="Homeodomain-like"/>
    <property type="match status" value="2"/>
</dbReference>
<comment type="caution">
    <text evidence="5">The sequence shown here is derived from an EMBL/GenBank/DDBJ whole genome shotgun (WGS) entry which is preliminary data.</text>
</comment>
<dbReference type="CDD" id="cd02208">
    <property type="entry name" value="cupin_RmlC-like"/>
    <property type="match status" value="1"/>
</dbReference>
<dbReference type="Proteomes" id="UP000260812">
    <property type="component" value="Unassembled WGS sequence"/>
</dbReference>
<dbReference type="InterPro" id="IPR018060">
    <property type="entry name" value="HTH_AraC"/>
</dbReference>